<feature type="domain" description="OmpA-like" evidence="5">
    <location>
        <begin position="38"/>
        <end position="155"/>
    </location>
</feature>
<dbReference type="PRINTS" id="PR01021">
    <property type="entry name" value="OMPADOMAIN"/>
</dbReference>
<evidence type="ECO:0000259" key="5">
    <source>
        <dbReference type="PROSITE" id="PS51123"/>
    </source>
</evidence>
<dbReference type="SUPFAM" id="SSF103088">
    <property type="entry name" value="OmpA-like"/>
    <property type="match status" value="1"/>
</dbReference>
<evidence type="ECO:0000256" key="3">
    <source>
        <dbReference type="ARBA" id="ARBA00023237"/>
    </source>
</evidence>
<dbReference type="EMBL" id="AP012603">
    <property type="protein sequence ID" value="BAM87294.1"/>
    <property type="molecule type" value="Genomic_DNA"/>
</dbReference>
<evidence type="ECO:0000256" key="4">
    <source>
        <dbReference type="PROSITE-ProRule" id="PRU00473"/>
    </source>
</evidence>
<evidence type="ECO:0000256" key="1">
    <source>
        <dbReference type="ARBA" id="ARBA00004442"/>
    </source>
</evidence>
<dbReference type="HOGENOM" id="CLU_1692130_0_0_5"/>
<dbReference type="KEGG" id="aol:S58_12840"/>
<dbReference type="STRING" id="1245469.S58_12840"/>
<comment type="subcellular location">
    <subcellularLocation>
        <location evidence="1">Cell outer membrane</location>
    </subcellularLocation>
</comment>
<dbReference type="InterPro" id="IPR050330">
    <property type="entry name" value="Bact_OuterMem_StrucFunc"/>
</dbReference>
<dbReference type="PATRIC" id="fig|1245469.3.peg.1316"/>
<organism evidence="6 7">
    <name type="scientific">Bradyrhizobium oligotrophicum S58</name>
    <dbReference type="NCBI Taxonomy" id="1245469"/>
    <lineage>
        <taxon>Bacteria</taxon>
        <taxon>Pseudomonadati</taxon>
        <taxon>Pseudomonadota</taxon>
        <taxon>Alphaproteobacteria</taxon>
        <taxon>Hyphomicrobiales</taxon>
        <taxon>Nitrobacteraceae</taxon>
        <taxon>Bradyrhizobium</taxon>
    </lineage>
</organism>
<dbReference type="Proteomes" id="UP000011841">
    <property type="component" value="Chromosome"/>
</dbReference>
<evidence type="ECO:0000313" key="6">
    <source>
        <dbReference type="EMBL" id="BAM87294.1"/>
    </source>
</evidence>
<gene>
    <name evidence="6" type="ORF">S58_12840</name>
</gene>
<dbReference type="PANTHER" id="PTHR30329">
    <property type="entry name" value="STATOR ELEMENT OF FLAGELLAR MOTOR COMPLEX"/>
    <property type="match status" value="1"/>
</dbReference>
<sequence>MGLQFVVAPAHAGSEDDVLRSLRAKRVMRCPIGSSCDAASYANDPGLTIRFAIGSAALNGDTKDALSTYASRILTGMPQGSHVVVRGFTDSPGRADYNLRLSRRRALAVRDALVAVGLPIDSVEAIGAGIRGAGRGASPEDRVAVIAVTPRPDRR</sequence>
<proteinExistence type="predicted"/>
<reference evidence="6 7" key="1">
    <citation type="journal article" date="2013" name="Appl. Environ. Microbiol.">
        <title>Genome analysis suggests that the soil oligotrophic bacterium Agromonas oligotrophica (Bradyrhizobium oligotrophicum) is a nitrogen-fixing symbiont of Aeschynomene indica.</title>
        <authorList>
            <person name="Okubo T."/>
            <person name="Fukushima S."/>
            <person name="Itakura M."/>
            <person name="Oshima K."/>
            <person name="Longtonglang A."/>
            <person name="Teaumroong N."/>
            <person name="Mitsui H."/>
            <person name="Hattori M."/>
            <person name="Hattori R."/>
            <person name="Hattori T."/>
            <person name="Minamisawa K."/>
        </authorList>
    </citation>
    <scope>NUCLEOTIDE SEQUENCE [LARGE SCALE GENOMIC DNA]</scope>
    <source>
        <strain evidence="6 7">S58</strain>
    </source>
</reference>
<keyword evidence="3" id="KW-0998">Cell outer membrane</keyword>
<dbReference type="InterPro" id="IPR006665">
    <property type="entry name" value="OmpA-like"/>
</dbReference>
<name>M4Z2L3_9BRAD</name>
<dbReference type="GO" id="GO:0009279">
    <property type="term" value="C:cell outer membrane"/>
    <property type="evidence" value="ECO:0007669"/>
    <property type="project" value="UniProtKB-SubCell"/>
</dbReference>
<accession>M4Z2L3</accession>
<dbReference type="PANTHER" id="PTHR30329:SF21">
    <property type="entry name" value="LIPOPROTEIN YIAD-RELATED"/>
    <property type="match status" value="1"/>
</dbReference>
<evidence type="ECO:0000256" key="2">
    <source>
        <dbReference type="ARBA" id="ARBA00023136"/>
    </source>
</evidence>
<dbReference type="CDD" id="cd07185">
    <property type="entry name" value="OmpA_C-like"/>
    <property type="match status" value="1"/>
</dbReference>
<dbReference type="PROSITE" id="PS51123">
    <property type="entry name" value="OMPA_2"/>
    <property type="match status" value="1"/>
</dbReference>
<dbReference type="InterPro" id="IPR036737">
    <property type="entry name" value="OmpA-like_sf"/>
</dbReference>
<protein>
    <submittedName>
        <fullName evidence="6">Outer membrane protein A</fullName>
    </submittedName>
</protein>
<dbReference type="Pfam" id="PF00691">
    <property type="entry name" value="OmpA"/>
    <property type="match status" value="1"/>
</dbReference>
<evidence type="ECO:0000313" key="7">
    <source>
        <dbReference type="Proteomes" id="UP000011841"/>
    </source>
</evidence>
<keyword evidence="7" id="KW-1185">Reference proteome</keyword>
<dbReference type="AlphaFoldDB" id="M4Z2L3"/>
<dbReference type="InterPro" id="IPR006664">
    <property type="entry name" value="OMP_bac"/>
</dbReference>
<keyword evidence="2 4" id="KW-0472">Membrane</keyword>
<dbReference type="Gene3D" id="3.30.1330.60">
    <property type="entry name" value="OmpA-like domain"/>
    <property type="match status" value="1"/>
</dbReference>
<dbReference type="eggNOG" id="COG2885">
    <property type="taxonomic scope" value="Bacteria"/>
</dbReference>